<sequence length="62" mass="6672">MGGGAGGERESASVRVVTGQWILGIRLIREDRAFTDDRSEERNGKGESAREKGRRGDVAVLG</sequence>
<comment type="caution">
    <text evidence="2">The sequence shown here is derived from an EMBL/GenBank/DDBJ whole genome shotgun (WGS) entry which is preliminary data.</text>
</comment>
<feature type="region of interest" description="Disordered" evidence="1">
    <location>
        <begin position="34"/>
        <end position="62"/>
    </location>
</feature>
<dbReference type="EMBL" id="QNUK01000053">
    <property type="protein sequence ID" value="KAF5904663.1"/>
    <property type="molecule type" value="Genomic_DNA"/>
</dbReference>
<reference evidence="2" key="1">
    <citation type="submission" date="2020-07" db="EMBL/GenBank/DDBJ databases">
        <title>Clarias magur genome sequencing, assembly and annotation.</title>
        <authorList>
            <person name="Kushwaha B."/>
            <person name="Kumar R."/>
            <person name="Das P."/>
            <person name="Joshi C.G."/>
            <person name="Kumar D."/>
            <person name="Nagpure N.S."/>
            <person name="Pandey M."/>
            <person name="Agarwal S."/>
            <person name="Srivastava S."/>
            <person name="Singh M."/>
            <person name="Sahoo L."/>
            <person name="Jayasankar P."/>
            <person name="Meher P.K."/>
            <person name="Koringa P.G."/>
            <person name="Iquebal M.A."/>
            <person name="Das S.P."/>
            <person name="Bit A."/>
            <person name="Patnaik S."/>
            <person name="Patel N."/>
            <person name="Shah T.M."/>
            <person name="Hinsu A."/>
            <person name="Jena J.K."/>
        </authorList>
    </citation>
    <scope>NUCLEOTIDE SEQUENCE</scope>
    <source>
        <strain evidence="2">CIFAMagur01</strain>
        <tissue evidence="2">Testis</tissue>
    </source>
</reference>
<organism evidence="2 3">
    <name type="scientific">Clarias magur</name>
    <name type="common">Asian catfish</name>
    <name type="synonym">Macropteronotus magur</name>
    <dbReference type="NCBI Taxonomy" id="1594786"/>
    <lineage>
        <taxon>Eukaryota</taxon>
        <taxon>Metazoa</taxon>
        <taxon>Chordata</taxon>
        <taxon>Craniata</taxon>
        <taxon>Vertebrata</taxon>
        <taxon>Euteleostomi</taxon>
        <taxon>Actinopterygii</taxon>
        <taxon>Neopterygii</taxon>
        <taxon>Teleostei</taxon>
        <taxon>Ostariophysi</taxon>
        <taxon>Siluriformes</taxon>
        <taxon>Clariidae</taxon>
        <taxon>Clarias</taxon>
    </lineage>
</organism>
<evidence type="ECO:0000313" key="3">
    <source>
        <dbReference type="Proteomes" id="UP000727407"/>
    </source>
</evidence>
<evidence type="ECO:0000256" key="1">
    <source>
        <dbReference type="SAM" id="MobiDB-lite"/>
    </source>
</evidence>
<name>A0A8J4UAW3_CLAMG</name>
<dbReference type="Proteomes" id="UP000727407">
    <property type="component" value="Unassembled WGS sequence"/>
</dbReference>
<evidence type="ECO:0000313" key="2">
    <source>
        <dbReference type="EMBL" id="KAF5904663.1"/>
    </source>
</evidence>
<accession>A0A8J4UAW3</accession>
<proteinExistence type="predicted"/>
<dbReference type="AlphaFoldDB" id="A0A8J4UAW3"/>
<gene>
    <name evidence="2" type="ORF">DAT39_005595</name>
</gene>
<protein>
    <submittedName>
        <fullName evidence="2">Uncharacterized protein</fullName>
    </submittedName>
</protein>
<keyword evidence="3" id="KW-1185">Reference proteome</keyword>